<keyword evidence="1 12" id="KW-0813">Transport</keyword>
<keyword evidence="8 12" id="KW-0066">ATP synthesis</keyword>
<evidence type="ECO:0000256" key="11">
    <source>
        <dbReference type="ARBA" id="ARBA00037847"/>
    </source>
</evidence>
<protein>
    <recommendedName>
        <fullName evidence="12">ATP synthase subunit b</fullName>
    </recommendedName>
    <alternativeName>
        <fullName evidence="12">ATP synthase F(0) sector subunit b</fullName>
    </alternativeName>
    <alternativeName>
        <fullName evidence="12">ATPase subunit I</fullName>
    </alternativeName>
    <alternativeName>
        <fullName evidence="12">F-type ATPase subunit b</fullName>
        <shortName evidence="12">F-ATPase subunit b</shortName>
    </alternativeName>
</protein>
<keyword evidence="6 12" id="KW-0406">Ion transport</keyword>
<proteinExistence type="inferred from homology"/>
<evidence type="ECO:0000256" key="7">
    <source>
        <dbReference type="ARBA" id="ARBA00023136"/>
    </source>
</evidence>
<dbReference type="CDD" id="cd06503">
    <property type="entry name" value="ATP-synt_Fo_b"/>
    <property type="match status" value="1"/>
</dbReference>
<keyword evidence="16" id="KW-1185">Reference proteome</keyword>
<dbReference type="EMBL" id="QDKL01000001">
    <property type="protein sequence ID" value="RZF23043.1"/>
    <property type="molecule type" value="Genomic_DNA"/>
</dbReference>
<evidence type="ECO:0000256" key="1">
    <source>
        <dbReference type="ARBA" id="ARBA00022448"/>
    </source>
</evidence>
<accession>A0ABY0ILL2</accession>
<evidence type="ECO:0000256" key="10">
    <source>
        <dbReference type="ARBA" id="ARBA00025614"/>
    </source>
</evidence>
<keyword evidence="7 12" id="KW-0472">Membrane</keyword>
<evidence type="ECO:0000256" key="5">
    <source>
        <dbReference type="ARBA" id="ARBA00022989"/>
    </source>
</evidence>
<comment type="caution">
    <text evidence="15">The sequence shown here is derived from an EMBL/GenBank/DDBJ whole genome shotgun (WGS) entry which is preliminary data.</text>
</comment>
<evidence type="ECO:0000256" key="14">
    <source>
        <dbReference type="SAM" id="Coils"/>
    </source>
</evidence>
<keyword evidence="2 12" id="KW-0138">CF(0)</keyword>
<evidence type="ECO:0000313" key="15">
    <source>
        <dbReference type="EMBL" id="RZF23043.1"/>
    </source>
</evidence>
<evidence type="ECO:0000256" key="4">
    <source>
        <dbReference type="ARBA" id="ARBA00022781"/>
    </source>
</evidence>
<sequence>MKFLLALIISNVALAAGGEYRGGHLSDLLVPAINFTIVFGFIAWKMIPFMSKSFTEKSENIKDLVEYAAKKDAKAEQELQASKAKIDNIQSEKEKIISNAKVDSEKFEQKFVEEMKASMEKMEKDSEHKLESEKKMMLKSLNESLLDEVINKTKSTIHKDEKLSNKATSNLISRL</sequence>
<name>A0ABY0ILL2_9BACT</name>
<keyword evidence="3 12" id="KW-0812">Transmembrane</keyword>
<comment type="subcellular location">
    <subcellularLocation>
        <location evidence="12">Cell membrane</location>
        <topology evidence="12">Single-pass membrane protein</topology>
    </subcellularLocation>
    <subcellularLocation>
        <location evidence="11">Endomembrane system</location>
        <topology evidence="11">Single-pass membrane protein</topology>
    </subcellularLocation>
</comment>
<evidence type="ECO:0000256" key="6">
    <source>
        <dbReference type="ARBA" id="ARBA00023065"/>
    </source>
</evidence>
<comment type="similarity">
    <text evidence="12 13">Belongs to the ATPase B chain family.</text>
</comment>
<dbReference type="RefSeq" id="WP_114705987.1">
    <property type="nucleotide sequence ID" value="NZ_QDKL01000001.1"/>
</dbReference>
<gene>
    <name evidence="12" type="primary">atpF</name>
    <name evidence="15" type="ORF">DAY19_04535</name>
</gene>
<keyword evidence="4 12" id="KW-0375">Hydrogen ion transport</keyword>
<evidence type="ECO:0000256" key="2">
    <source>
        <dbReference type="ARBA" id="ARBA00022547"/>
    </source>
</evidence>
<dbReference type="Proteomes" id="UP000443582">
    <property type="component" value="Unassembled WGS sequence"/>
</dbReference>
<evidence type="ECO:0000256" key="12">
    <source>
        <dbReference type="HAMAP-Rule" id="MF_01398"/>
    </source>
</evidence>
<keyword evidence="5 12" id="KW-1133">Transmembrane helix</keyword>
<comment type="function">
    <text evidence="9 12">F(1)F(0) ATP synthase produces ATP from ADP in the presence of a proton or sodium gradient. F-type ATPases consist of two structural domains, F(1) containing the extramembraneous catalytic core and F(0) containing the membrane proton channel, linked together by a central stalk and a peripheral stalk. During catalysis, ATP synthesis in the catalytic domain of F(1) is coupled via a rotary mechanism of the central stalk subunits to proton translocation.</text>
</comment>
<comment type="function">
    <text evidence="10">Component of the F(0) channel, it forms part of the peripheral stalk, linking F(1) to F(0). The b'-subunit is a diverged and duplicated form of b found in plants and photosynthetic bacteria.</text>
</comment>
<comment type="subunit">
    <text evidence="12">F-type ATPases have 2 components, F(1) - the catalytic core - and F(0) - the membrane proton channel. F(1) has five subunits: alpha(3), beta(3), gamma(1), delta(1), epsilon(1). F(0) has three main subunits: a(1), b(2) and c(10-14). The alpha and beta chains form an alternating ring which encloses part of the gamma chain. F(1) is attached to F(0) by a central stalk formed by the gamma and epsilon chains, while a peripheral stalk is formed by the delta and b chains.</text>
</comment>
<keyword evidence="12" id="KW-1003">Cell membrane</keyword>
<reference evidence="16" key="1">
    <citation type="journal article" date="2019" name="Int. J. Syst. Evol. Microbiol.">
        <title>Halobacteriovorax valvorus sp. nov., a novel prokaryotic predator isolated from coastal seawater of China.</title>
        <authorList>
            <person name="Chen M.-X."/>
        </authorList>
    </citation>
    <scope>NUCLEOTIDE SEQUENCE [LARGE SCALE GENOMIC DNA]</scope>
    <source>
        <strain evidence="16">BL9</strain>
    </source>
</reference>
<evidence type="ECO:0000256" key="13">
    <source>
        <dbReference type="RuleBase" id="RU003848"/>
    </source>
</evidence>
<evidence type="ECO:0000256" key="3">
    <source>
        <dbReference type="ARBA" id="ARBA00022692"/>
    </source>
</evidence>
<dbReference type="HAMAP" id="MF_01398">
    <property type="entry name" value="ATP_synth_b_bprime"/>
    <property type="match status" value="1"/>
</dbReference>
<evidence type="ECO:0000313" key="16">
    <source>
        <dbReference type="Proteomes" id="UP000443582"/>
    </source>
</evidence>
<dbReference type="Pfam" id="PF00430">
    <property type="entry name" value="ATP-synt_B"/>
    <property type="match status" value="1"/>
</dbReference>
<dbReference type="InterPro" id="IPR002146">
    <property type="entry name" value="ATP_synth_b/b'su_bac/chlpt"/>
</dbReference>
<evidence type="ECO:0000256" key="8">
    <source>
        <dbReference type="ARBA" id="ARBA00023310"/>
    </source>
</evidence>
<evidence type="ECO:0000256" key="9">
    <source>
        <dbReference type="ARBA" id="ARBA00025198"/>
    </source>
</evidence>
<keyword evidence="14" id="KW-0175">Coiled coil</keyword>
<organism evidence="15 16">
    <name type="scientific">Halobacteriovorax vibrionivorans</name>
    <dbReference type="NCBI Taxonomy" id="2152716"/>
    <lineage>
        <taxon>Bacteria</taxon>
        <taxon>Pseudomonadati</taxon>
        <taxon>Bdellovibrionota</taxon>
        <taxon>Bacteriovoracia</taxon>
        <taxon>Bacteriovoracales</taxon>
        <taxon>Halobacteriovoraceae</taxon>
        <taxon>Halobacteriovorax</taxon>
    </lineage>
</organism>
<feature type="coiled-coil region" evidence="14">
    <location>
        <begin position="72"/>
        <end position="99"/>
    </location>
</feature>